<feature type="transmembrane region" description="Helical" evidence="1">
    <location>
        <begin position="95"/>
        <end position="115"/>
    </location>
</feature>
<feature type="transmembrane region" description="Helical" evidence="1">
    <location>
        <begin position="162"/>
        <end position="183"/>
    </location>
</feature>
<dbReference type="InterPro" id="IPR052163">
    <property type="entry name" value="DGC-Regulatory_Protein"/>
</dbReference>
<dbReference type="SMART" id="SM00267">
    <property type="entry name" value="GGDEF"/>
    <property type="match status" value="1"/>
</dbReference>
<dbReference type="AlphaFoldDB" id="A0A4R6FUQ2"/>
<protein>
    <submittedName>
        <fullName evidence="3">Diguanylate cyclase (GGDEF)-like protein</fullName>
    </submittedName>
</protein>
<dbReference type="EMBL" id="SNWD01000002">
    <property type="protein sequence ID" value="TDN85457.1"/>
    <property type="molecule type" value="Genomic_DNA"/>
</dbReference>
<feature type="domain" description="GGDEF" evidence="2">
    <location>
        <begin position="235"/>
        <end position="369"/>
    </location>
</feature>
<dbReference type="Proteomes" id="UP000295493">
    <property type="component" value="Unassembled WGS sequence"/>
</dbReference>
<dbReference type="SUPFAM" id="SSF55073">
    <property type="entry name" value="Nucleotide cyclase"/>
    <property type="match status" value="1"/>
</dbReference>
<dbReference type="RefSeq" id="WP_133494399.1">
    <property type="nucleotide sequence ID" value="NZ_BMLU01000002.1"/>
</dbReference>
<dbReference type="Pfam" id="PF00990">
    <property type="entry name" value="GGDEF"/>
    <property type="match status" value="1"/>
</dbReference>
<dbReference type="PROSITE" id="PS50887">
    <property type="entry name" value="GGDEF"/>
    <property type="match status" value="1"/>
</dbReference>
<dbReference type="PANTHER" id="PTHR46663">
    <property type="entry name" value="DIGUANYLATE CYCLASE DGCT-RELATED"/>
    <property type="match status" value="1"/>
</dbReference>
<reference evidence="3 4" key="1">
    <citation type="submission" date="2019-03" db="EMBL/GenBank/DDBJ databases">
        <title>Genomic Encyclopedia of Type Strains, Phase IV (KMG-IV): sequencing the most valuable type-strain genomes for metagenomic binning, comparative biology and taxonomic classification.</title>
        <authorList>
            <person name="Goeker M."/>
        </authorList>
    </citation>
    <scope>NUCLEOTIDE SEQUENCE [LARGE SCALE GENOMIC DNA]</scope>
    <source>
        <strain evidence="3 4">DSM 25059</strain>
    </source>
</reference>
<evidence type="ECO:0000259" key="2">
    <source>
        <dbReference type="PROSITE" id="PS50887"/>
    </source>
</evidence>
<feature type="transmembrane region" description="Helical" evidence="1">
    <location>
        <begin position="67"/>
        <end position="89"/>
    </location>
</feature>
<keyword evidence="1" id="KW-0472">Membrane</keyword>
<comment type="caution">
    <text evidence="3">The sequence shown here is derived from an EMBL/GenBank/DDBJ whole genome shotgun (WGS) entry which is preliminary data.</text>
</comment>
<name>A0A4R6FUQ2_9SPHN</name>
<dbReference type="NCBIfam" id="TIGR00254">
    <property type="entry name" value="GGDEF"/>
    <property type="match status" value="1"/>
</dbReference>
<feature type="transmembrane region" description="Helical" evidence="1">
    <location>
        <begin position="43"/>
        <end position="60"/>
    </location>
</feature>
<keyword evidence="1" id="KW-0812">Transmembrane</keyword>
<keyword evidence="1" id="KW-1133">Transmembrane helix</keyword>
<organism evidence="3 4">
    <name type="scientific">Stakelama pacifica</name>
    <dbReference type="NCBI Taxonomy" id="517720"/>
    <lineage>
        <taxon>Bacteria</taxon>
        <taxon>Pseudomonadati</taxon>
        <taxon>Pseudomonadota</taxon>
        <taxon>Alphaproteobacteria</taxon>
        <taxon>Sphingomonadales</taxon>
        <taxon>Sphingomonadaceae</taxon>
        <taxon>Stakelama</taxon>
    </lineage>
</organism>
<dbReference type="InterPro" id="IPR029787">
    <property type="entry name" value="Nucleotide_cyclase"/>
</dbReference>
<keyword evidence="4" id="KW-1185">Reference proteome</keyword>
<accession>A0A4R6FUQ2</accession>
<evidence type="ECO:0000313" key="4">
    <source>
        <dbReference type="Proteomes" id="UP000295493"/>
    </source>
</evidence>
<feature type="transmembrane region" description="Helical" evidence="1">
    <location>
        <begin position="122"/>
        <end position="142"/>
    </location>
</feature>
<dbReference type="PANTHER" id="PTHR46663:SF4">
    <property type="entry name" value="DIGUANYLATE CYCLASE DGCT-RELATED"/>
    <property type="match status" value="1"/>
</dbReference>
<dbReference type="OrthoDB" id="9812260at2"/>
<sequence>MPGTSHYVAPRSAILRWIVSIDPNLPPDVRTRLGAMFRSSPRFFVLAAVNSIAVLLVAFYRIGDPVLLALVGMEVALLAARLGALRVWSTRTDPFFVVGLAWAANQAAAIMAIVLSRDIAMTVIVLASSLAGIGGIIGRNFMAPRYAMAQVLMIDLSFKASFGYLFPQFLPLILCQGGMFVLLNKAMIKQHRRVTVRAIIAEIDSRNQAFHDPLTGLMNRRGFEGAFERMTAGAAQPALLYLDLDGFKQVNDRFGHHIGDLLLQEVGRRLTAAAGSDATVCRLGGDEFLVLVEQGSPSTLGQLSQRLIASIGMPYTIEPTVQVEIGVSIGVAPGCAAKELTMTSLMILADTALYAAKAAGKSQYVVYSERDGSEK</sequence>
<proteinExistence type="predicted"/>
<evidence type="ECO:0000256" key="1">
    <source>
        <dbReference type="SAM" id="Phobius"/>
    </source>
</evidence>
<evidence type="ECO:0000313" key="3">
    <source>
        <dbReference type="EMBL" id="TDN85457.1"/>
    </source>
</evidence>
<dbReference type="InterPro" id="IPR043128">
    <property type="entry name" value="Rev_trsase/Diguanyl_cyclase"/>
</dbReference>
<dbReference type="InterPro" id="IPR000160">
    <property type="entry name" value="GGDEF_dom"/>
</dbReference>
<gene>
    <name evidence="3" type="ORF">EV664_102163</name>
</gene>
<dbReference type="CDD" id="cd01949">
    <property type="entry name" value="GGDEF"/>
    <property type="match status" value="1"/>
</dbReference>
<dbReference type="Gene3D" id="3.30.70.270">
    <property type="match status" value="1"/>
</dbReference>